<organism evidence="1">
    <name type="scientific">Tanacetum cinerariifolium</name>
    <name type="common">Dalmatian daisy</name>
    <name type="synonym">Chrysanthemum cinerariifolium</name>
    <dbReference type="NCBI Taxonomy" id="118510"/>
    <lineage>
        <taxon>Eukaryota</taxon>
        <taxon>Viridiplantae</taxon>
        <taxon>Streptophyta</taxon>
        <taxon>Embryophyta</taxon>
        <taxon>Tracheophyta</taxon>
        <taxon>Spermatophyta</taxon>
        <taxon>Magnoliopsida</taxon>
        <taxon>eudicotyledons</taxon>
        <taxon>Gunneridae</taxon>
        <taxon>Pentapetalae</taxon>
        <taxon>asterids</taxon>
        <taxon>campanulids</taxon>
        <taxon>Asterales</taxon>
        <taxon>Asteraceae</taxon>
        <taxon>Asteroideae</taxon>
        <taxon>Anthemideae</taxon>
        <taxon>Anthemidinae</taxon>
        <taxon>Tanacetum</taxon>
    </lineage>
</organism>
<accession>A0A699I069</accession>
<protein>
    <recommendedName>
        <fullName evidence="2">Reverse transcriptase domain-containing protein</fullName>
    </recommendedName>
</protein>
<feature type="non-terminal residue" evidence="1">
    <location>
        <position position="1"/>
    </location>
</feature>
<name>A0A699I069_TANCI</name>
<dbReference type="EMBL" id="BKCJ010218729">
    <property type="protein sequence ID" value="GEY88122.1"/>
    <property type="molecule type" value="Genomic_DNA"/>
</dbReference>
<sequence>VLSALRRSGNENEQDQTTALKPYSSGVKIQDLPCSIIKDKYMMKAQVHVSKSSAISDIKALPRKKHYCQIYHVKFKEDLFTYCIENRILKNSSKPSNYNSNIVNALQEPFVVKQDPGKNSSQSSPQINHHCCYGFGDSLEDIFFHQCTCELCGKGAHYGYNCSSKVLIIPDPEPFNNQTIDELPRTLPSFDPTCYSEDRIHSFMILNLILFMILLKFLTHLRNLLCILVNFTKTMLVMEEEKQIKEEQAAKARYWKISACYNDDDDNDYTIAITPKEPDNFQSMGDEHLDTIPATESDEFIKSSVENLVPNPSESEGKYECYVSACDNFTTFSNILFDADYDFSSSDDQSFSDEDILKEIYSNPLFDEETISIKIDPHHFNAKSDLIESLLNLDSPIISFSSKIDSLFDEFTRELTLLKSILSGINETDCDPEEEIRLIKRLLYDNSSSRPPKEFISENSDTAFESFSPFPIPVEDSDSLMEEIDLSFTPDDPMPSGIEEDDYDSERDILILEELLSNDSLSLPENESFYFDISSSFFPPAKPPNGNSGILNVKVMGDTSKHKVPMPRLMFTQPTLVPNQEKSLGLLYHQGHEAFQPSTEGPMMIHGRNIPILDVYFSISIPLDKLKY</sequence>
<evidence type="ECO:0008006" key="2">
    <source>
        <dbReference type="Google" id="ProtNLM"/>
    </source>
</evidence>
<proteinExistence type="predicted"/>
<gene>
    <name evidence="1" type="ORF">Tci_460096</name>
</gene>
<evidence type="ECO:0000313" key="1">
    <source>
        <dbReference type="EMBL" id="GEY88122.1"/>
    </source>
</evidence>
<dbReference type="AlphaFoldDB" id="A0A699I069"/>
<comment type="caution">
    <text evidence="1">The sequence shown here is derived from an EMBL/GenBank/DDBJ whole genome shotgun (WGS) entry which is preliminary data.</text>
</comment>
<reference evidence="1" key="1">
    <citation type="journal article" date="2019" name="Sci. Rep.">
        <title>Draft genome of Tanacetum cinerariifolium, the natural source of mosquito coil.</title>
        <authorList>
            <person name="Yamashiro T."/>
            <person name="Shiraishi A."/>
            <person name="Satake H."/>
            <person name="Nakayama K."/>
        </authorList>
    </citation>
    <scope>NUCLEOTIDE SEQUENCE</scope>
</reference>